<dbReference type="CDD" id="cd00326">
    <property type="entry name" value="alpha_CA"/>
    <property type="match status" value="1"/>
</dbReference>
<comment type="catalytic activity">
    <reaction evidence="13 14">
        <text>hydrogencarbonate + H(+) = CO2 + H2O</text>
        <dbReference type="Rhea" id="RHEA:10748"/>
        <dbReference type="ChEBI" id="CHEBI:15377"/>
        <dbReference type="ChEBI" id="CHEBI:15378"/>
        <dbReference type="ChEBI" id="CHEBI:16526"/>
        <dbReference type="ChEBI" id="CHEBI:17544"/>
        <dbReference type="EC" id="4.2.1.1"/>
    </reaction>
</comment>
<dbReference type="InterPro" id="IPR036398">
    <property type="entry name" value="CA_dom_sf"/>
</dbReference>
<comment type="similarity">
    <text evidence="3 14">Belongs to the alpha-carbonic anhydrase family.</text>
</comment>
<dbReference type="PROSITE" id="PS51144">
    <property type="entry name" value="ALPHA_CA_2"/>
    <property type="match status" value="1"/>
</dbReference>
<dbReference type="SMART" id="SM01057">
    <property type="entry name" value="Carb_anhydrase"/>
    <property type="match status" value="1"/>
</dbReference>
<feature type="domain" description="Alpha-carbonic anhydrase" evidence="15">
    <location>
        <begin position="1"/>
        <end position="198"/>
    </location>
</feature>
<evidence type="ECO:0000256" key="5">
    <source>
        <dbReference type="ARBA" id="ARBA00022525"/>
    </source>
</evidence>
<evidence type="ECO:0000256" key="6">
    <source>
        <dbReference type="ARBA" id="ARBA00022530"/>
    </source>
</evidence>
<dbReference type="InterPro" id="IPR001148">
    <property type="entry name" value="CA_dom"/>
</dbReference>
<dbReference type="AlphaFoldDB" id="A0A9D4J9D3"/>
<dbReference type="EC" id="4.2.1.1" evidence="4 14"/>
<keyword evidence="12 14" id="KW-0456">Lyase</keyword>
<evidence type="ECO:0000256" key="2">
    <source>
        <dbReference type="ARBA" id="ARBA00004498"/>
    </source>
</evidence>
<comment type="function">
    <text evidence="14">Reversible hydration of carbon dioxide.</text>
</comment>
<keyword evidence="8" id="KW-0677">Repeat</keyword>
<dbReference type="Gene3D" id="3.10.200.10">
    <property type="entry name" value="Alpha carbonic anhydrase"/>
    <property type="match status" value="1"/>
</dbReference>
<organism evidence="16 17">
    <name type="scientific">Dreissena polymorpha</name>
    <name type="common">Zebra mussel</name>
    <name type="synonym">Mytilus polymorpha</name>
    <dbReference type="NCBI Taxonomy" id="45954"/>
    <lineage>
        <taxon>Eukaryota</taxon>
        <taxon>Metazoa</taxon>
        <taxon>Spiralia</taxon>
        <taxon>Lophotrochozoa</taxon>
        <taxon>Mollusca</taxon>
        <taxon>Bivalvia</taxon>
        <taxon>Autobranchia</taxon>
        <taxon>Heteroconchia</taxon>
        <taxon>Euheterodonta</taxon>
        <taxon>Imparidentia</taxon>
        <taxon>Neoheterodontei</taxon>
        <taxon>Myida</taxon>
        <taxon>Dreissenoidea</taxon>
        <taxon>Dreissenidae</taxon>
        <taxon>Dreissena</taxon>
    </lineage>
</organism>
<dbReference type="GO" id="GO:0004089">
    <property type="term" value="F:carbonate dehydratase activity"/>
    <property type="evidence" value="ECO:0007669"/>
    <property type="project" value="UniProtKB-UniRule"/>
</dbReference>
<dbReference type="Proteomes" id="UP000828390">
    <property type="component" value="Unassembled WGS sequence"/>
</dbReference>
<keyword evidence="10" id="KW-0106">Calcium</keyword>
<reference evidence="16" key="1">
    <citation type="journal article" date="2019" name="bioRxiv">
        <title>The Genome of the Zebra Mussel, Dreissena polymorpha: A Resource for Invasive Species Research.</title>
        <authorList>
            <person name="McCartney M.A."/>
            <person name="Auch B."/>
            <person name="Kono T."/>
            <person name="Mallez S."/>
            <person name="Zhang Y."/>
            <person name="Obille A."/>
            <person name="Becker A."/>
            <person name="Abrahante J.E."/>
            <person name="Garbe J."/>
            <person name="Badalamenti J.P."/>
            <person name="Herman A."/>
            <person name="Mangelson H."/>
            <person name="Liachko I."/>
            <person name="Sullivan S."/>
            <person name="Sone E.D."/>
            <person name="Koren S."/>
            <person name="Silverstein K.A.T."/>
            <person name="Beckman K.B."/>
            <person name="Gohl D.M."/>
        </authorList>
    </citation>
    <scope>NUCLEOTIDE SEQUENCE</scope>
    <source>
        <strain evidence="16">Duluth1</strain>
        <tissue evidence="16">Whole animal</tissue>
    </source>
</reference>
<dbReference type="SUPFAM" id="SSF51069">
    <property type="entry name" value="Carbonic anhydrase"/>
    <property type="match status" value="1"/>
</dbReference>
<dbReference type="PANTHER" id="PTHR18952">
    <property type="entry name" value="CARBONIC ANHYDRASE"/>
    <property type="match status" value="1"/>
</dbReference>
<dbReference type="GO" id="GO:0008270">
    <property type="term" value="F:zinc ion binding"/>
    <property type="evidence" value="ECO:0007669"/>
    <property type="project" value="UniProtKB-UniRule"/>
</dbReference>
<evidence type="ECO:0000256" key="11">
    <source>
        <dbReference type="ARBA" id="ARBA00023157"/>
    </source>
</evidence>
<proteinExistence type="inferred from homology"/>
<evidence type="ECO:0000313" key="17">
    <source>
        <dbReference type="Proteomes" id="UP000828390"/>
    </source>
</evidence>
<comment type="caution">
    <text evidence="16">The sequence shown here is derived from an EMBL/GenBank/DDBJ whole genome shotgun (WGS) entry which is preliminary data.</text>
</comment>
<comment type="cofactor">
    <cofactor evidence="1 14">
        <name>Zn(2+)</name>
        <dbReference type="ChEBI" id="CHEBI:29105"/>
    </cofactor>
</comment>
<keyword evidence="11" id="KW-1015">Disulfide bond</keyword>
<keyword evidence="9 14" id="KW-0862">Zinc</keyword>
<keyword evidence="6" id="KW-0272">Extracellular matrix</keyword>
<dbReference type="InterPro" id="IPR023561">
    <property type="entry name" value="Carbonic_anhydrase_a-class"/>
</dbReference>
<keyword evidence="17" id="KW-1185">Reference proteome</keyword>
<evidence type="ECO:0000256" key="1">
    <source>
        <dbReference type="ARBA" id="ARBA00001947"/>
    </source>
</evidence>
<evidence type="ECO:0000256" key="13">
    <source>
        <dbReference type="ARBA" id="ARBA00048348"/>
    </source>
</evidence>
<dbReference type="Pfam" id="PF00194">
    <property type="entry name" value="Carb_anhydrase"/>
    <property type="match status" value="1"/>
</dbReference>
<evidence type="ECO:0000256" key="14">
    <source>
        <dbReference type="RuleBase" id="RU367011"/>
    </source>
</evidence>
<reference evidence="16" key="2">
    <citation type="submission" date="2020-11" db="EMBL/GenBank/DDBJ databases">
        <authorList>
            <person name="McCartney M.A."/>
            <person name="Auch B."/>
            <person name="Kono T."/>
            <person name="Mallez S."/>
            <person name="Becker A."/>
            <person name="Gohl D.M."/>
            <person name="Silverstein K.A.T."/>
            <person name="Koren S."/>
            <person name="Bechman K.B."/>
            <person name="Herman A."/>
            <person name="Abrahante J.E."/>
            <person name="Garbe J."/>
        </authorList>
    </citation>
    <scope>NUCLEOTIDE SEQUENCE</scope>
    <source>
        <strain evidence="16">Duluth1</strain>
        <tissue evidence="16">Whole animal</tissue>
    </source>
</reference>
<accession>A0A9D4J9D3</accession>
<evidence type="ECO:0000256" key="9">
    <source>
        <dbReference type="ARBA" id="ARBA00022833"/>
    </source>
</evidence>
<dbReference type="PROSITE" id="PS00162">
    <property type="entry name" value="ALPHA_CA_1"/>
    <property type="match status" value="1"/>
</dbReference>
<keyword evidence="7 14" id="KW-0479">Metal-binding</keyword>
<evidence type="ECO:0000256" key="10">
    <source>
        <dbReference type="ARBA" id="ARBA00022837"/>
    </source>
</evidence>
<comment type="subcellular location">
    <subcellularLocation>
        <location evidence="2">Secreted</location>
        <location evidence="2">Extracellular space</location>
        <location evidence="2">Extracellular matrix</location>
    </subcellularLocation>
</comment>
<evidence type="ECO:0000256" key="3">
    <source>
        <dbReference type="ARBA" id="ARBA00010718"/>
    </source>
</evidence>
<sequence>MNLNTSSPTHRKTGAKLKNNEHSIECQITKPGFLNGGPLGNQQFRLAQLHLHWEADDIRGSEHTIDGKQFAAEIHLVHWNTKYGSLAKAANKSDGLAVLGIMIKFRKFKHFPSAPVFIDASSSKFQSVEKHPFFSCVTIPSSLDPINLLPDNIDDFWTYEGSLTTPHLDESVQWIVFKEPVAFSYDQLDALRSLIDSD</sequence>
<keyword evidence="5" id="KW-0964">Secreted</keyword>
<gene>
    <name evidence="16" type="ORF">DPMN_131665</name>
</gene>
<dbReference type="PANTHER" id="PTHR18952:SF141">
    <property type="entry name" value="CARBONIC ANHYDRASE"/>
    <property type="match status" value="1"/>
</dbReference>
<dbReference type="GO" id="GO:0005737">
    <property type="term" value="C:cytoplasm"/>
    <property type="evidence" value="ECO:0007669"/>
    <property type="project" value="TreeGrafter"/>
</dbReference>
<evidence type="ECO:0000259" key="15">
    <source>
        <dbReference type="PROSITE" id="PS51144"/>
    </source>
</evidence>
<dbReference type="InterPro" id="IPR018338">
    <property type="entry name" value="Carbonic_anhydrase_a-class_CS"/>
</dbReference>
<evidence type="ECO:0000256" key="4">
    <source>
        <dbReference type="ARBA" id="ARBA00012925"/>
    </source>
</evidence>
<name>A0A9D4J9D3_DREPO</name>
<evidence type="ECO:0000256" key="12">
    <source>
        <dbReference type="ARBA" id="ARBA00023239"/>
    </source>
</evidence>
<dbReference type="EMBL" id="JAIWYP010000006">
    <property type="protein sequence ID" value="KAH3803405.1"/>
    <property type="molecule type" value="Genomic_DNA"/>
</dbReference>
<evidence type="ECO:0000256" key="7">
    <source>
        <dbReference type="ARBA" id="ARBA00022723"/>
    </source>
</evidence>
<evidence type="ECO:0000313" key="16">
    <source>
        <dbReference type="EMBL" id="KAH3803405.1"/>
    </source>
</evidence>
<protein>
    <recommendedName>
        <fullName evidence="4 14">Carbonic anhydrase</fullName>
        <ecNumber evidence="4 14">4.2.1.1</ecNumber>
    </recommendedName>
</protein>
<evidence type="ECO:0000256" key="8">
    <source>
        <dbReference type="ARBA" id="ARBA00022737"/>
    </source>
</evidence>